<protein>
    <submittedName>
        <fullName evidence="1">Uncharacterized protein</fullName>
    </submittedName>
</protein>
<organism evidence="1 2">
    <name type="scientific">Pseudomonas luteola</name>
    <dbReference type="NCBI Taxonomy" id="47886"/>
    <lineage>
        <taxon>Bacteria</taxon>
        <taxon>Pseudomonadati</taxon>
        <taxon>Pseudomonadota</taxon>
        <taxon>Gammaproteobacteria</taxon>
        <taxon>Pseudomonadales</taxon>
        <taxon>Pseudomonadaceae</taxon>
        <taxon>Pseudomonas</taxon>
    </lineage>
</organism>
<sequence length="160" mass="17367">MIGTTAGNGNVIRIDQRGEYQVSLKYFQQDDGIQLAIQQGSWLSGRVDVTQNGNKNLLSANQSGAVGWWRGNTQGNNNQTEITQYGESDLFGYNQTGDANTPRVNQSGTYSSAESTTFGNNNIVDISQGGGGSIDIDQCRDLTIARIEKVSPMTIRIAQR</sequence>
<dbReference type="Proteomes" id="UP000250443">
    <property type="component" value="Unassembled WGS sequence"/>
</dbReference>
<dbReference type="AlphaFoldDB" id="A0A2X2D7Z7"/>
<gene>
    <name evidence="1" type="ORF">NCTC11842_05917</name>
</gene>
<dbReference type="EMBL" id="UAUF01000016">
    <property type="protein sequence ID" value="SPZ16877.1"/>
    <property type="molecule type" value="Genomic_DNA"/>
</dbReference>
<name>A0A2X2D7Z7_PSELU</name>
<reference evidence="1 2" key="1">
    <citation type="submission" date="2018-06" db="EMBL/GenBank/DDBJ databases">
        <authorList>
            <consortium name="Pathogen Informatics"/>
            <person name="Doyle S."/>
        </authorList>
    </citation>
    <scope>NUCLEOTIDE SEQUENCE [LARGE SCALE GENOMIC DNA]</scope>
    <source>
        <strain evidence="1 2">NCTC11842</strain>
    </source>
</reference>
<proteinExistence type="predicted"/>
<evidence type="ECO:0000313" key="1">
    <source>
        <dbReference type="EMBL" id="SPZ16877.1"/>
    </source>
</evidence>
<accession>A0A2X2D7Z7</accession>
<evidence type="ECO:0000313" key="2">
    <source>
        <dbReference type="Proteomes" id="UP000250443"/>
    </source>
</evidence>